<name>A0A6C0M1B6_9ZZZZ</name>
<sequence>MWKRYIELQYSRAHFERRLYAELPNGHVRNVTEIAINARIAKVAEIYQSDAFAEYSQDAFEVVLGSDYESDDE</sequence>
<dbReference type="AlphaFoldDB" id="A0A6C0M1B6"/>
<protein>
    <submittedName>
        <fullName evidence="1">Uncharacterized protein</fullName>
    </submittedName>
</protein>
<accession>A0A6C0M1B6</accession>
<reference evidence="1" key="1">
    <citation type="journal article" date="2020" name="Nature">
        <title>Giant virus diversity and host interactions through global metagenomics.</title>
        <authorList>
            <person name="Schulz F."/>
            <person name="Roux S."/>
            <person name="Paez-Espino D."/>
            <person name="Jungbluth S."/>
            <person name="Walsh D.A."/>
            <person name="Denef V.J."/>
            <person name="McMahon K.D."/>
            <person name="Konstantinidis K.T."/>
            <person name="Eloe-Fadrosh E.A."/>
            <person name="Kyrpides N.C."/>
            <person name="Woyke T."/>
        </authorList>
    </citation>
    <scope>NUCLEOTIDE SEQUENCE</scope>
    <source>
        <strain evidence="1">GVMAG-S-1035124-57</strain>
    </source>
</reference>
<evidence type="ECO:0000313" key="1">
    <source>
        <dbReference type="EMBL" id="QHU36819.1"/>
    </source>
</evidence>
<proteinExistence type="predicted"/>
<dbReference type="EMBL" id="MN740631">
    <property type="protein sequence ID" value="QHU36819.1"/>
    <property type="molecule type" value="Genomic_DNA"/>
</dbReference>
<organism evidence="1">
    <name type="scientific">viral metagenome</name>
    <dbReference type="NCBI Taxonomy" id="1070528"/>
    <lineage>
        <taxon>unclassified sequences</taxon>
        <taxon>metagenomes</taxon>
        <taxon>organismal metagenomes</taxon>
    </lineage>
</organism>